<keyword evidence="3 6" id="KW-0378">Hydrolase</keyword>
<comment type="caution">
    <text evidence="11">The sequence shown here is derived from an EMBL/GenBank/DDBJ whole genome shotgun (WGS) entry which is preliminary data.</text>
</comment>
<reference evidence="11 12" key="1">
    <citation type="submission" date="2019-01" db="EMBL/GenBank/DDBJ databases">
        <title>Draft Genome Sequences of Helcococcus ovis Strains Isolated from the Uterus and Vagina of Dairy Cows with Metritis.</title>
        <authorList>
            <person name="Cunha F."/>
            <person name="Jeon S.J."/>
            <person name="Kutzer P."/>
            <person name="Galvao K.N."/>
        </authorList>
    </citation>
    <scope>NUCLEOTIDE SEQUENCE [LARGE SCALE GENOMIC DNA]</scope>
    <source>
        <strain evidence="11 12">KG-37</strain>
    </source>
</reference>
<name>A0A4R9C1X1_9FIRM</name>
<dbReference type="PANTHER" id="PTHR43399">
    <property type="entry name" value="SUBTILISIN-RELATED"/>
    <property type="match status" value="1"/>
</dbReference>
<dbReference type="InterPro" id="IPR023827">
    <property type="entry name" value="Peptidase_S8_Asp-AS"/>
</dbReference>
<dbReference type="InterPro" id="IPR023828">
    <property type="entry name" value="Peptidase_S8_Ser-AS"/>
</dbReference>
<dbReference type="InterPro" id="IPR036852">
    <property type="entry name" value="Peptidase_S8/S53_dom_sf"/>
</dbReference>
<evidence type="ECO:0000313" key="11">
    <source>
        <dbReference type="EMBL" id="TFF66305.1"/>
    </source>
</evidence>
<evidence type="ECO:0000256" key="2">
    <source>
        <dbReference type="ARBA" id="ARBA00022670"/>
    </source>
</evidence>
<evidence type="ECO:0000256" key="7">
    <source>
        <dbReference type="RuleBase" id="RU003355"/>
    </source>
</evidence>
<accession>A0A4R9C1X1</accession>
<keyword evidence="2 6" id="KW-0645">Protease</keyword>
<dbReference type="Gene3D" id="2.60.120.260">
    <property type="entry name" value="Galactose-binding domain-like"/>
    <property type="match status" value="1"/>
</dbReference>
<dbReference type="GO" id="GO:0004252">
    <property type="term" value="F:serine-type endopeptidase activity"/>
    <property type="evidence" value="ECO:0007669"/>
    <property type="project" value="UniProtKB-UniRule"/>
</dbReference>
<keyword evidence="12" id="KW-1185">Reference proteome</keyword>
<dbReference type="InterPro" id="IPR051048">
    <property type="entry name" value="Peptidase_S8/S53_subtilisin"/>
</dbReference>
<dbReference type="SUPFAM" id="SSF52743">
    <property type="entry name" value="Subtilisin-like"/>
    <property type="match status" value="1"/>
</dbReference>
<evidence type="ECO:0000256" key="5">
    <source>
        <dbReference type="PIRSR" id="PIRSR615500-1"/>
    </source>
</evidence>
<feature type="domain" description="Peptidase S8/S53" evidence="10">
    <location>
        <begin position="203"/>
        <end position="486"/>
    </location>
</feature>
<evidence type="ECO:0000256" key="3">
    <source>
        <dbReference type="ARBA" id="ARBA00022801"/>
    </source>
</evidence>
<dbReference type="Gene3D" id="2.60.40.10">
    <property type="entry name" value="Immunoglobulins"/>
    <property type="match status" value="1"/>
</dbReference>
<dbReference type="SUPFAM" id="SSF49899">
    <property type="entry name" value="Concanavalin A-like lectins/glucanases"/>
    <property type="match status" value="1"/>
</dbReference>
<feature type="active site" description="Charge relay system" evidence="5 6">
    <location>
        <position position="256"/>
    </location>
</feature>
<evidence type="ECO:0000256" key="6">
    <source>
        <dbReference type="PROSITE-ProRule" id="PRU01240"/>
    </source>
</evidence>
<dbReference type="InterPro" id="IPR022398">
    <property type="entry name" value="Peptidase_S8_His-AS"/>
</dbReference>
<proteinExistence type="inferred from homology"/>
<gene>
    <name evidence="11" type="ORF">EQF91_04230</name>
</gene>
<protein>
    <recommendedName>
        <fullName evidence="10">Peptidase S8/S53 domain-containing protein</fullName>
    </recommendedName>
</protein>
<dbReference type="InterPro" id="IPR000209">
    <property type="entry name" value="Peptidase_S8/S53_dom"/>
</dbReference>
<evidence type="ECO:0000259" key="10">
    <source>
        <dbReference type="Pfam" id="PF00082"/>
    </source>
</evidence>
<feature type="region of interest" description="Disordered" evidence="8">
    <location>
        <begin position="933"/>
        <end position="961"/>
    </location>
</feature>
<evidence type="ECO:0000256" key="8">
    <source>
        <dbReference type="SAM" id="MobiDB-lite"/>
    </source>
</evidence>
<feature type="active site" description="Charge relay system" evidence="5 6">
    <location>
        <position position="212"/>
    </location>
</feature>
<evidence type="ECO:0000256" key="4">
    <source>
        <dbReference type="ARBA" id="ARBA00022825"/>
    </source>
</evidence>
<dbReference type="GO" id="GO:0006508">
    <property type="term" value="P:proteolysis"/>
    <property type="evidence" value="ECO:0007669"/>
    <property type="project" value="UniProtKB-KW"/>
</dbReference>
<evidence type="ECO:0000256" key="1">
    <source>
        <dbReference type="ARBA" id="ARBA00011073"/>
    </source>
</evidence>
<dbReference type="PROSITE" id="PS00138">
    <property type="entry name" value="SUBTILASE_SER"/>
    <property type="match status" value="1"/>
</dbReference>
<keyword evidence="9" id="KW-0812">Transmembrane</keyword>
<keyword evidence="4 6" id="KW-0720">Serine protease</keyword>
<dbReference type="InterPro" id="IPR013320">
    <property type="entry name" value="ConA-like_dom_sf"/>
</dbReference>
<dbReference type="InterPro" id="IPR013783">
    <property type="entry name" value="Ig-like_fold"/>
</dbReference>
<organism evidence="11 12">
    <name type="scientific">Helcococcus ovis</name>
    <dbReference type="NCBI Taxonomy" id="72026"/>
    <lineage>
        <taxon>Bacteria</taxon>
        <taxon>Bacillati</taxon>
        <taxon>Bacillota</taxon>
        <taxon>Tissierellia</taxon>
        <taxon>Tissierellales</taxon>
        <taxon>Peptoniphilaceae</taxon>
        <taxon>Helcococcus</taxon>
    </lineage>
</organism>
<dbReference type="InterPro" id="IPR015500">
    <property type="entry name" value="Peptidase_S8_subtilisin-rel"/>
</dbReference>
<evidence type="ECO:0000256" key="9">
    <source>
        <dbReference type="SAM" id="Phobius"/>
    </source>
</evidence>
<dbReference type="PRINTS" id="PR00723">
    <property type="entry name" value="SUBTILISIN"/>
</dbReference>
<keyword evidence="9" id="KW-1133">Transmembrane helix</keyword>
<evidence type="ECO:0000313" key="12">
    <source>
        <dbReference type="Proteomes" id="UP000297454"/>
    </source>
</evidence>
<dbReference type="Gene3D" id="3.40.50.200">
    <property type="entry name" value="Peptidase S8/S53 domain"/>
    <property type="match status" value="1"/>
</dbReference>
<sequence>MNKTKKIYIRLISFLLALFIIFTGLGQIYAKKLFRSPENNKVSGKFFNNIIEKEFEDAFNKTDYVEYIITMKKKPEIKNDSKSHEVVQKLLDTALEDQEDIIEAIKKEVKNGNIKNYESFFIVNSIFIIGNKNSFQLLSKRNDVEKVVLNKKINIEQNYTKNNFEGKYFKSDYVENNDISKKHIPWNLKSISVHKTFSEGYKGKGIVVGIIDSGVDVNHPALKSSYRGNDEDKRYYSFFDATTGIKGGEPTDATGHGTHVAGTILGNDPKGNSLLGIAPEAKWIAAKVFDKDGETTPKQLLDAGQWMLAPTDKFGNAHPEMAPKIINASWGGNSEDEFFRAILQAWRKAGILPVFSAGNANAFNEGGDGSIGTPASYPEAFSVGAIRMDDKVAKFSLRGPSKYADGFKPDIVAPGVNIKSSIKGNKYEIRTGTSMASPHVTGVATLIYSIKNDFKPEEVEKILRESATALTDDDYVSSPNHGYGYGKVNAYKAVKMAEKIKKDERYKFSKLKGKIIVKGKDINDVKINHTPMKTMYKGRPFDIIAKVSDDTYLKGVKLYINKKGKWEIKDFSLYNGNKKEGKYSVKILPEFLDTEKIKYYIEAIDGEGKLTKTPEYTVEVKDGISIGYKQNFEENLDGIEYGGKTPFWDWGNVKDEVNKTVKAKSKVLSTGLDGNYKRLNNPVFVLPTVDLTKELEKQAALKFKHFYDLDNGEYAFYDTVEVWIGEVPKNLTDNEKIDYKRIKSYTNSSKKWIEEHIDLSSYKGKKISIMFGLRIGEYSKKNKLGWFIDDIEIVESLIETPSYPTQDISLDYRNQQIIFNFKAVSNNKITRYNLYRSGLKDGKFEKVSYFDISESKNYITLTDNPKIKKGTYYYYVTSSIGEKESLPSKVFSHTFTEGKEIFSYDFEKDDQGWISKSDKGIKWTRGKIDEKELSENEVGKRPTPSQTKGKNEGSPNVWGTELNDFRKENSEYILESPIMDLSKLKKARLYLQMWFNTSGKSGSDDYGKYNNDIGYIKISKDNGNKWHNLFELKEENIDKKNIHGVNRNKSNWFTDGFDIPKEYLTDNVKIQFVLKTNSDMNDNNSGGWYIDDVSINDISPVNIEQNKDIIYNLNNLSVENVKESNKDTNQISFGESATIMIEETGVYVNSEKGSGEYEIIHPEGEYTLVVKAKGYKTHREKVLFKEGLDQEKDILLNKAEKFLLNLSVKDDKGKKIENPVIQIYDEYRFEPIQKYISNSINNVAIEEGLYKILVTAKGYKSELDREVFIRGNLNRDFVLKKIKLNESYEKYYDDGIAEKGLLNIKPDQKVAARFVVNKLSQINSVKLMFKSNNNKSIGKIFNISVYGKNNIDLLPGRVLLKNFDVKVDKVEEWQEVILPESIQVDDEFFVAYSQKDDTSNGPVLGIDEDTKGLGNYYKMINNAWNEPSEVGSYMIRVNLSEIDSDKDLNNNTIKKMIKEDFNKGKDDNIIQILKNYNFSQKINNYNVGENPKTSDDFILYFPVLIIVLGLFGIKSIKNIKENL</sequence>
<dbReference type="Proteomes" id="UP000297454">
    <property type="component" value="Unassembled WGS sequence"/>
</dbReference>
<dbReference type="Pfam" id="PF00082">
    <property type="entry name" value="Peptidase_S8"/>
    <property type="match status" value="1"/>
</dbReference>
<dbReference type="EMBL" id="SCFR01000011">
    <property type="protein sequence ID" value="TFF66305.1"/>
    <property type="molecule type" value="Genomic_DNA"/>
</dbReference>
<feature type="transmembrane region" description="Helical" evidence="9">
    <location>
        <begin position="1497"/>
        <end position="1516"/>
    </location>
</feature>
<feature type="active site" description="Charge relay system" evidence="5 6">
    <location>
        <position position="434"/>
    </location>
</feature>
<dbReference type="PANTHER" id="PTHR43399:SF4">
    <property type="entry name" value="CELL WALL-ASSOCIATED PROTEASE"/>
    <property type="match status" value="1"/>
</dbReference>
<dbReference type="PROSITE" id="PS00137">
    <property type="entry name" value="SUBTILASE_HIS"/>
    <property type="match status" value="1"/>
</dbReference>
<keyword evidence="9" id="KW-0472">Membrane</keyword>
<dbReference type="PROSITE" id="PS00136">
    <property type="entry name" value="SUBTILASE_ASP"/>
    <property type="match status" value="1"/>
</dbReference>
<dbReference type="RefSeq" id="WP_134744113.1">
    <property type="nucleotide sequence ID" value="NZ_JBFNFK010000012.1"/>
</dbReference>
<dbReference type="PROSITE" id="PS51892">
    <property type="entry name" value="SUBTILASE"/>
    <property type="match status" value="1"/>
</dbReference>
<comment type="similarity">
    <text evidence="1 6 7">Belongs to the peptidase S8 family.</text>
</comment>